<feature type="compositionally biased region" description="Low complexity" evidence="1">
    <location>
        <begin position="26"/>
        <end position="44"/>
    </location>
</feature>
<dbReference type="Proteomes" id="UP001595075">
    <property type="component" value="Unassembled WGS sequence"/>
</dbReference>
<name>A0ABR4C869_9HELO</name>
<reference evidence="2 3" key="1">
    <citation type="journal article" date="2024" name="Commun. Biol.">
        <title>Comparative genomic analysis of thermophilic fungi reveals convergent evolutionary adaptations and gene losses.</title>
        <authorList>
            <person name="Steindorff A.S."/>
            <person name="Aguilar-Pontes M.V."/>
            <person name="Robinson A.J."/>
            <person name="Andreopoulos B."/>
            <person name="LaButti K."/>
            <person name="Kuo A."/>
            <person name="Mondo S."/>
            <person name="Riley R."/>
            <person name="Otillar R."/>
            <person name="Haridas S."/>
            <person name="Lipzen A."/>
            <person name="Grimwood J."/>
            <person name="Schmutz J."/>
            <person name="Clum A."/>
            <person name="Reid I.D."/>
            <person name="Moisan M.C."/>
            <person name="Butler G."/>
            <person name="Nguyen T.T.M."/>
            <person name="Dewar K."/>
            <person name="Conant G."/>
            <person name="Drula E."/>
            <person name="Henrissat B."/>
            <person name="Hansel C."/>
            <person name="Singer S."/>
            <person name="Hutchinson M.I."/>
            <person name="de Vries R.P."/>
            <person name="Natvig D.O."/>
            <person name="Powell A.J."/>
            <person name="Tsang A."/>
            <person name="Grigoriev I.V."/>
        </authorList>
    </citation>
    <scope>NUCLEOTIDE SEQUENCE [LARGE SCALE GENOMIC DNA]</scope>
    <source>
        <strain evidence="2 3">CBS 494.80</strain>
    </source>
</reference>
<evidence type="ECO:0000313" key="2">
    <source>
        <dbReference type="EMBL" id="KAL2066110.1"/>
    </source>
</evidence>
<sequence>MSEQGSPSTSITVTKNVPEVFKPEMSKPTTEATSSSSSSDSTTSQDQLKPTSTPIASTTPVSQHHMIPPHMIKLHTKIQAAKANLSILPTPRLFTPIRTNPTAHLSILRNPTKCYADKNSPAFSPGIGNGSDAFNRLIARGYLAARRTIEASSNQYCVVVPEPDDAEGKRRARARAEHCRNAKKEKSRAEKEYKQWVCEYLHAKKVIEEVQIETSFWNELPGAEAVEWDESGKAVKYSSGPGPELLGEMVEREMQMGGRSLTELVGLKRAVEMAQREEWEKEERERQAEREERERWEAMDELREKVDHDNASESEEDEDEDEDYHLYDGVPASGKLYEEESSVEDIASTKYDDEVYYLQVRTRFVPGMLETILEEEEDETSSCISRVPALEDDIHSNYSDSDVDAELTALQIAHNNLKAYNTILCNALIKTKREALATARANIEAPIAAAAAKKEKRTAGDAHQNLLHSITRLRLRMAGDGLVSDASGLNYTVSNSNDVGPGSVSFVGRIAALITKDKRVLDRAFKNTCQDKEILEFQKRDSMAACKVSLEQFWDVWHMRKNQRKKGTAYDTLHKLANETQASEHKEEAEVIRKLVWEALYWARWVDATVERIQQKRLKALQEADGGDVSGGEGSGK</sequence>
<accession>A0ABR4C869</accession>
<feature type="compositionally biased region" description="Polar residues" evidence="1">
    <location>
        <begin position="1"/>
        <end position="15"/>
    </location>
</feature>
<gene>
    <name evidence="2" type="ORF">VTL71DRAFT_2181</name>
</gene>
<keyword evidence="3" id="KW-1185">Reference proteome</keyword>
<feature type="compositionally biased region" description="Acidic residues" evidence="1">
    <location>
        <begin position="312"/>
        <end position="323"/>
    </location>
</feature>
<dbReference type="EMBL" id="JAZHXI010000011">
    <property type="protein sequence ID" value="KAL2066110.1"/>
    <property type="molecule type" value="Genomic_DNA"/>
</dbReference>
<evidence type="ECO:0000313" key="3">
    <source>
        <dbReference type="Proteomes" id="UP001595075"/>
    </source>
</evidence>
<feature type="region of interest" description="Disordered" evidence="1">
    <location>
        <begin position="276"/>
        <end position="328"/>
    </location>
</feature>
<comment type="caution">
    <text evidence="2">The sequence shown here is derived from an EMBL/GenBank/DDBJ whole genome shotgun (WGS) entry which is preliminary data.</text>
</comment>
<feature type="compositionally biased region" description="Basic and acidic residues" evidence="1">
    <location>
        <begin position="276"/>
        <end position="311"/>
    </location>
</feature>
<protein>
    <submittedName>
        <fullName evidence="2">Uncharacterized protein</fullName>
    </submittedName>
</protein>
<feature type="region of interest" description="Disordered" evidence="1">
    <location>
        <begin position="1"/>
        <end position="64"/>
    </location>
</feature>
<evidence type="ECO:0000256" key="1">
    <source>
        <dbReference type="SAM" id="MobiDB-lite"/>
    </source>
</evidence>
<proteinExistence type="predicted"/>
<organism evidence="2 3">
    <name type="scientific">Oculimacula yallundae</name>
    <dbReference type="NCBI Taxonomy" id="86028"/>
    <lineage>
        <taxon>Eukaryota</taxon>
        <taxon>Fungi</taxon>
        <taxon>Dikarya</taxon>
        <taxon>Ascomycota</taxon>
        <taxon>Pezizomycotina</taxon>
        <taxon>Leotiomycetes</taxon>
        <taxon>Helotiales</taxon>
        <taxon>Ploettnerulaceae</taxon>
        <taxon>Oculimacula</taxon>
    </lineage>
</organism>
<feature type="compositionally biased region" description="Polar residues" evidence="1">
    <location>
        <begin position="45"/>
        <end position="62"/>
    </location>
</feature>